<name>A0A8X6X8Y6_9ARAC</name>
<evidence type="ECO:0000313" key="2">
    <source>
        <dbReference type="Proteomes" id="UP000886998"/>
    </source>
</evidence>
<organism evidence="1 2">
    <name type="scientific">Trichonephila inaurata madagascariensis</name>
    <dbReference type="NCBI Taxonomy" id="2747483"/>
    <lineage>
        <taxon>Eukaryota</taxon>
        <taxon>Metazoa</taxon>
        <taxon>Ecdysozoa</taxon>
        <taxon>Arthropoda</taxon>
        <taxon>Chelicerata</taxon>
        <taxon>Arachnida</taxon>
        <taxon>Araneae</taxon>
        <taxon>Araneomorphae</taxon>
        <taxon>Entelegynae</taxon>
        <taxon>Araneoidea</taxon>
        <taxon>Nephilidae</taxon>
        <taxon>Trichonephila</taxon>
        <taxon>Trichonephila inaurata</taxon>
    </lineage>
</organism>
<accession>A0A8X6X8Y6</accession>
<reference evidence="1" key="1">
    <citation type="submission" date="2020-08" db="EMBL/GenBank/DDBJ databases">
        <title>Multicomponent nature underlies the extraordinary mechanical properties of spider dragline silk.</title>
        <authorList>
            <person name="Kono N."/>
            <person name="Nakamura H."/>
            <person name="Mori M."/>
            <person name="Yoshida Y."/>
            <person name="Ohtoshi R."/>
            <person name="Malay A.D."/>
            <person name="Moran D.A.P."/>
            <person name="Tomita M."/>
            <person name="Numata K."/>
            <person name="Arakawa K."/>
        </authorList>
    </citation>
    <scope>NUCLEOTIDE SEQUENCE</scope>
</reference>
<proteinExistence type="predicted"/>
<dbReference type="AlphaFoldDB" id="A0A8X6X8Y6"/>
<evidence type="ECO:0000313" key="1">
    <source>
        <dbReference type="EMBL" id="GFY48194.1"/>
    </source>
</evidence>
<comment type="caution">
    <text evidence="1">The sequence shown here is derived from an EMBL/GenBank/DDBJ whole genome shotgun (WGS) entry which is preliminary data.</text>
</comment>
<sequence length="87" mass="9828">MESALPDSKQEERQYTSGLVIPFLAAVGKGRSRFSPPIPTRAKSFTKTKLLYLRKERLFPKRQNGPLPPLSARFGKEELRRLVGGTE</sequence>
<dbReference type="Proteomes" id="UP000886998">
    <property type="component" value="Unassembled WGS sequence"/>
</dbReference>
<gene>
    <name evidence="1" type="ORF">TNIN_44201</name>
</gene>
<keyword evidence="2" id="KW-1185">Reference proteome</keyword>
<protein>
    <submittedName>
        <fullName evidence="1">Uncharacterized protein</fullName>
    </submittedName>
</protein>
<dbReference type="EMBL" id="BMAV01006339">
    <property type="protein sequence ID" value="GFY48194.1"/>
    <property type="molecule type" value="Genomic_DNA"/>
</dbReference>